<evidence type="ECO:0000256" key="1">
    <source>
        <dbReference type="SAM" id="Phobius"/>
    </source>
</evidence>
<reference evidence="3" key="1">
    <citation type="submission" date="2025-08" db="UniProtKB">
        <authorList>
            <consortium name="RefSeq"/>
        </authorList>
    </citation>
    <scope>IDENTIFICATION</scope>
</reference>
<feature type="non-terminal residue" evidence="3">
    <location>
        <position position="172"/>
    </location>
</feature>
<dbReference type="GeneID" id="113472012"/>
<evidence type="ECO:0000313" key="3">
    <source>
        <dbReference type="RefSeq" id="XP_026687348.1"/>
    </source>
</evidence>
<gene>
    <name evidence="3" type="primary">LOC113472012</name>
</gene>
<sequence length="172" mass="19547">MYLSRYIKLTPLMIGILWFVRNINAYPTGQYFRVGHFFSHACWDNSKVLMNLFYVQNSLSSLGEMCYPPTHSLATDMQQYLVAPFILTFLWKLRHNKMTLTLFSLATLLTLALYKGYTVYMNNLTTVSYFGVCISQCVNVGTDDSNGKDKSITGNYCIATLSCKSLFACAQV</sequence>
<name>A0A3Q0JJN0_DIACI</name>
<dbReference type="KEGG" id="dci:113472012"/>
<organism evidence="2 3">
    <name type="scientific">Diaphorina citri</name>
    <name type="common">Asian citrus psyllid</name>
    <dbReference type="NCBI Taxonomy" id="121845"/>
    <lineage>
        <taxon>Eukaryota</taxon>
        <taxon>Metazoa</taxon>
        <taxon>Ecdysozoa</taxon>
        <taxon>Arthropoda</taxon>
        <taxon>Hexapoda</taxon>
        <taxon>Insecta</taxon>
        <taxon>Pterygota</taxon>
        <taxon>Neoptera</taxon>
        <taxon>Paraneoptera</taxon>
        <taxon>Hemiptera</taxon>
        <taxon>Sternorrhyncha</taxon>
        <taxon>Psylloidea</taxon>
        <taxon>Psyllidae</taxon>
        <taxon>Diaphorininae</taxon>
        <taxon>Diaphorina</taxon>
    </lineage>
</organism>
<keyword evidence="2" id="KW-1185">Reference proteome</keyword>
<keyword evidence="1" id="KW-0472">Membrane</keyword>
<dbReference type="PANTHER" id="PTHR11161">
    <property type="entry name" value="O-ACYLTRANSFERASE"/>
    <property type="match status" value="1"/>
</dbReference>
<proteinExistence type="predicted"/>
<dbReference type="AlphaFoldDB" id="A0A3Q0JJN0"/>
<evidence type="ECO:0000313" key="2">
    <source>
        <dbReference type="Proteomes" id="UP000079169"/>
    </source>
</evidence>
<feature type="transmembrane region" description="Helical" evidence="1">
    <location>
        <begin position="100"/>
        <end position="120"/>
    </location>
</feature>
<keyword evidence="1" id="KW-0812">Transmembrane</keyword>
<keyword evidence="1" id="KW-1133">Transmembrane helix</keyword>
<dbReference type="Proteomes" id="UP000079169">
    <property type="component" value="Unplaced"/>
</dbReference>
<dbReference type="InterPro" id="IPR052728">
    <property type="entry name" value="O2_lipid_transport_reg"/>
</dbReference>
<dbReference type="PaxDb" id="121845-A0A3Q0JJN0"/>
<accession>A0A3Q0JJN0</accession>
<dbReference type="RefSeq" id="XP_026687348.1">
    <property type="nucleotide sequence ID" value="XM_026831547.1"/>
</dbReference>
<dbReference type="PANTHER" id="PTHR11161:SF0">
    <property type="entry name" value="O-ACYLTRANSFERASE LIKE PROTEIN"/>
    <property type="match status" value="1"/>
</dbReference>
<protein>
    <submittedName>
        <fullName evidence="3">Uncharacterized protein LOC113472012</fullName>
    </submittedName>
</protein>